<dbReference type="AlphaFoldDB" id="A0A820Q7I7"/>
<accession>A0A820Q7I7</accession>
<feature type="non-terminal residue" evidence="1">
    <location>
        <position position="1"/>
    </location>
</feature>
<evidence type="ECO:0000313" key="1">
    <source>
        <dbReference type="EMBL" id="CAF4418032.1"/>
    </source>
</evidence>
<organism evidence="1 2">
    <name type="scientific">Adineta steineri</name>
    <dbReference type="NCBI Taxonomy" id="433720"/>
    <lineage>
        <taxon>Eukaryota</taxon>
        <taxon>Metazoa</taxon>
        <taxon>Spiralia</taxon>
        <taxon>Gnathifera</taxon>
        <taxon>Rotifera</taxon>
        <taxon>Eurotatoria</taxon>
        <taxon>Bdelloidea</taxon>
        <taxon>Adinetida</taxon>
        <taxon>Adinetidae</taxon>
        <taxon>Adineta</taxon>
    </lineage>
</organism>
<name>A0A820Q7I7_9BILA</name>
<sequence>PSLTDQIVNDCCTATQILADYTGVSSSSQQIRSPGKRQLTIEESLITTNDPKRLCNR</sequence>
<proteinExistence type="predicted"/>
<protein>
    <submittedName>
        <fullName evidence="1">Uncharacterized protein</fullName>
    </submittedName>
</protein>
<reference evidence="1" key="1">
    <citation type="submission" date="2021-02" db="EMBL/GenBank/DDBJ databases">
        <authorList>
            <person name="Nowell W R."/>
        </authorList>
    </citation>
    <scope>NUCLEOTIDE SEQUENCE</scope>
</reference>
<dbReference type="Proteomes" id="UP000663881">
    <property type="component" value="Unassembled WGS sequence"/>
</dbReference>
<gene>
    <name evidence="1" type="ORF">OKA104_LOCUS52354</name>
</gene>
<evidence type="ECO:0000313" key="2">
    <source>
        <dbReference type="Proteomes" id="UP000663881"/>
    </source>
</evidence>
<dbReference type="EMBL" id="CAJOAY010030243">
    <property type="protein sequence ID" value="CAF4418032.1"/>
    <property type="molecule type" value="Genomic_DNA"/>
</dbReference>
<comment type="caution">
    <text evidence="1">The sequence shown here is derived from an EMBL/GenBank/DDBJ whole genome shotgun (WGS) entry which is preliminary data.</text>
</comment>